<dbReference type="Gene3D" id="1.10.3730.20">
    <property type="match status" value="1"/>
</dbReference>
<evidence type="ECO:0000259" key="3">
    <source>
        <dbReference type="Pfam" id="PF00892"/>
    </source>
</evidence>
<feature type="transmembrane region" description="Helical" evidence="2">
    <location>
        <begin position="170"/>
        <end position="191"/>
    </location>
</feature>
<dbReference type="PANTHER" id="PTHR19346:SF4">
    <property type="entry name" value="SUGAR PHOSPHATE TRANSPORTER DOMAIN-CONTAINING PROTEIN"/>
    <property type="match status" value="1"/>
</dbReference>
<dbReference type="Pfam" id="PF00892">
    <property type="entry name" value="EamA"/>
    <property type="match status" value="1"/>
</dbReference>
<dbReference type="InterPro" id="IPR000620">
    <property type="entry name" value="EamA_dom"/>
</dbReference>
<dbReference type="EMBL" id="MCFG01000095">
    <property type="protein sequence ID" value="ORX82415.1"/>
    <property type="molecule type" value="Genomic_DNA"/>
</dbReference>
<comment type="caution">
    <text evidence="4">The sequence shown here is derived from an EMBL/GenBank/DDBJ whole genome shotgun (WGS) entry which is preliminary data.</text>
</comment>
<keyword evidence="2" id="KW-1133">Transmembrane helix</keyword>
<name>A0A1Y1X9J3_9FUNG</name>
<evidence type="ECO:0000256" key="1">
    <source>
        <dbReference type="SAM" id="MobiDB-lite"/>
    </source>
</evidence>
<feature type="transmembrane region" description="Helical" evidence="2">
    <location>
        <begin position="16"/>
        <end position="35"/>
    </location>
</feature>
<gene>
    <name evidence="4" type="ORF">BCR32DRAFT_292646</name>
</gene>
<dbReference type="STRING" id="1754192.A0A1Y1X9J3"/>
<dbReference type="Proteomes" id="UP000193944">
    <property type="component" value="Unassembled WGS sequence"/>
</dbReference>
<organism evidence="4 5">
    <name type="scientific">Anaeromyces robustus</name>
    <dbReference type="NCBI Taxonomy" id="1754192"/>
    <lineage>
        <taxon>Eukaryota</taxon>
        <taxon>Fungi</taxon>
        <taxon>Fungi incertae sedis</taxon>
        <taxon>Chytridiomycota</taxon>
        <taxon>Chytridiomycota incertae sedis</taxon>
        <taxon>Neocallimastigomycetes</taxon>
        <taxon>Neocallimastigales</taxon>
        <taxon>Neocallimastigaceae</taxon>
        <taxon>Anaeromyces</taxon>
    </lineage>
</organism>
<sequence>MANNTLFNLHPNELRYSTICLVVCIICWNFQMELIRNLEINLKYDKPFLIVWLNTSLLIFSIPLYSRHNKTVVKEPLKLESPNEKERYYQYATQLLKKSKILSKYQTSLKPVYSKIIDITFIINKNVKILLYSLLGTKRALPSFSFILIMALLQVIPYFLWYFAINYSNVSDMMVISNSSSIFTYILTIIILKEQISLTKLLGIALSFTGVIYMSLWNSEEDIVEEIIQDEVVMNNNFNETLIGDLKLAASFKNATLNNSTIFQRDIDLNGLNEEFREDIDILYKKRIIANILAVAGSFFFGLSDVVFTKYVQVYKPRAHVSRGGTSNTQIIFDRFSIRERKLQILMMVSGLIGIVSLLIFWPGIPLLSIIGFEPFEIPSISIGLELIFIATLGFIYNYCYNYGSTLSGTVQFTCGLMMSLPITILSDYFINKNPIRQSDIISSLLIIVGEFIMIGSNRGDILSSLKLIISYLKMGLRKIYDIIIYPLPCKDQLDIDNNGIFCCCKIYVQRYYFKNRINSLTRSRSNHLIDVSKMSIGDLIPKSARVKPFKLNSSVYEALNMEELHHHYDDDSDNQGSSSNSNIYQSSSNISINIA</sequence>
<feature type="region of interest" description="Disordered" evidence="1">
    <location>
        <begin position="570"/>
        <end position="596"/>
    </location>
</feature>
<dbReference type="SUPFAM" id="SSF103481">
    <property type="entry name" value="Multidrug resistance efflux transporter EmrE"/>
    <property type="match status" value="1"/>
</dbReference>
<dbReference type="InterPro" id="IPR026505">
    <property type="entry name" value="Solute_c_fam_35_mem_F3/F4"/>
</dbReference>
<reference evidence="4 5" key="2">
    <citation type="submission" date="2016-08" db="EMBL/GenBank/DDBJ databases">
        <title>Pervasive Adenine N6-methylation of Active Genes in Fungi.</title>
        <authorList>
            <consortium name="DOE Joint Genome Institute"/>
            <person name="Mondo S.J."/>
            <person name="Dannebaum R.O."/>
            <person name="Kuo R.C."/>
            <person name="Labutti K."/>
            <person name="Haridas S."/>
            <person name="Kuo A."/>
            <person name="Salamov A."/>
            <person name="Ahrendt S.R."/>
            <person name="Lipzen A."/>
            <person name="Sullivan W."/>
            <person name="Andreopoulos W.B."/>
            <person name="Clum A."/>
            <person name="Lindquist E."/>
            <person name="Daum C."/>
            <person name="Ramamoorthy G.K."/>
            <person name="Gryganskyi A."/>
            <person name="Culley D."/>
            <person name="Magnuson J.K."/>
            <person name="James T.Y."/>
            <person name="O'Malley M.A."/>
            <person name="Stajich J.E."/>
            <person name="Spatafora J.W."/>
            <person name="Visel A."/>
            <person name="Grigoriev I.V."/>
        </authorList>
    </citation>
    <scope>NUCLEOTIDE SEQUENCE [LARGE SCALE GENOMIC DNA]</scope>
    <source>
        <strain evidence="4 5">S4</strain>
    </source>
</reference>
<keyword evidence="2" id="KW-0472">Membrane</keyword>
<proteinExistence type="predicted"/>
<feature type="transmembrane region" description="Helical" evidence="2">
    <location>
        <begin position="47"/>
        <end position="66"/>
    </location>
</feature>
<keyword evidence="2" id="KW-0812">Transmembrane</keyword>
<feature type="transmembrane region" description="Helical" evidence="2">
    <location>
        <begin position="378"/>
        <end position="399"/>
    </location>
</feature>
<protein>
    <recommendedName>
        <fullName evidence="3">EamA domain-containing protein</fullName>
    </recommendedName>
</protein>
<accession>A0A1Y1X9J3</accession>
<feature type="transmembrane region" description="Helical" evidence="2">
    <location>
        <begin position="144"/>
        <end position="164"/>
    </location>
</feature>
<dbReference type="InterPro" id="IPR037185">
    <property type="entry name" value="EmrE-like"/>
</dbReference>
<feature type="transmembrane region" description="Helical" evidence="2">
    <location>
        <begin position="345"/>
        <end position="372"/>
    </location>
</feature>
<feature type="transmembrane region" description="Helical" evidence="2">
    <location>
        <begin position="411"/>
        <end position="431"/>
    </location>
</feature>
<reference evidence="4 5" key="1">
    <citation type="submission" date="2016-08" db="EMBL/GenBank/DDBJ databases">
        <title>A Parts List for Fungal Cellulosomes Revealed by Comparative Genomics.</title>
        <authorList>
            <consortium name="DOE Joint Genome Institute"/>
            <person name="Haitjema C.H."/>
            <person name="Gilmore S.P."/>
            <person name="Henske J.K."/>
            <person name="Solomon K.V."/>
            <person name="De Groot R."/>
            <person name="Kuo A."/>
            <person name="Mondo S.J."/>
            <person name="Salamov A.A."/>
            <person name="Labutti K."/>
            <person name="Zhao Z."/>
            <person name="Chiniquy J."/>
            <person name="Barry K."/>
            <person name="Brewer H.M."/>
            <person name="Purvine S.O."/>
            <person name="Wright A.T."/>
            <person name="Boxma B."/>
            <person name="Van Alen T."/>
            <person name="Hackstein J.H."/>
            <person name="Baker S.E."/>
            <person name="Grigoriev I.V."/>
            <person name="O'Malley M.A."/>
        </authorList>
    </citation>
    <scope>NUCLEOTIDE SEQUENCE [LARGE SCALE GENOMIC DNA]</scope>
    <source>
        <strain evidence="4 5">S4</strain>
    </source>
</reference>
<feature type="transmembrane region" description="Helical" evidence="2">
    <location>
        <begin position="288"/>
        <end position="308"/>
    </location>
</feature>
<evidence type="ECO:0000313" key="5">
    <source>
        <dbReference type="Proteomes" id="UP000193944"/>
    </source>
</evidence>
<dbReference type="AlphaFoldDB" id="A0A1Y1X9J3"/>
<dbReference type="PANTHER" id="PTHR19346">
    <property type="entry name" value="SUGAR PHOSPHATE TRANSPORTER DOMAIN-CONTAINING PROTEIN"/>
    <property type="match status" value="1"/>
</dbReference>
<feature type="transmembrane region" description="Helical" evidence="2">
    <location>
        <begin position="198"/>
        <end position="216"/>
    </location>
</feature>
<feature type="domain" description="EamA" evidence="3">
    <location>
        <begin position="136"/>
        <end position="215"/>
    </location>
</feature>
<feature type="compositionally biased region" description="Low complexity" evidence="1">
    <location>
        <begin position="575"/>
        <end position="596"/>
    </location>
</feature>
<dbReference type="GO" id="GO:0016020">
    <property type="term" value="C:membrane"/>
    <property type="evidence" value="ECO:0007669"/>
    <property type="project" value="InterPro"/>
</dbReference>
<evidence type="ECO:0000313" key="4">
    <source>
        <dbReference type="EMBL" id="ORX82415.1"/>
    </source>
</evidence>
<dbReference type="OrthoDB" id="10062838at2759"/>
<keyword evidence="5" id="KW-1185">Reference proteome</keyword>
<evidence type="ECO:0000256" key="2">
    <source>
        <dbReference type="SAM" id="Phobius"/>
    </source>
</evidence>